<keyword evidence="1" id="KW-0472">Membrane</keyword>
<organism evidence="2 3">
    <name type="scientific">Musa balbisiana</name>
    <name type="common">Banana</name>
    <dbReference type="NCBI Taxonomy" id="52838"/>
    <lineage>
        <taxon>Eukaryota</taxon>
        <taxon>Viridiplantae</taxon>
        <taxon>Streptophyta</taxon>
        <taxon>Embryophyta</taxon>
        <taxon>Tracheophyta</taxon>
        <taxon>Spermatophyta</taxon>
        <taxon>Magnoliopsida</taxon>
        <taxon>Liliopsida</taxon>
        <taxon>Zingiberales</taxon>
        <taxon>Musaceae</taxon>
        <taxon>Musa</taxon>
    </lineage>
</organism>
<proteinExistence type="predicted"/>
<dbReference type="EMBL" id="PYDT01000001">
    <property type="protein sequence ID" value="THU74013.1"/>
    <property type="molecule type" value="Genomic_DNA"/>
</dbReference>
<accession>A0A4S8KFK7</accession>
<reference evidence="2 3" key="1">
    <citation type="journal article" date="2019" name="Nat. Plants">
        <title>Genome sequencing of Musa balbisiana reveals subgenome evolution and function divergence in polyploid bananas.</title>
        <authorList>
            <person name="Yao X."/>
        </authorList>
    </citation>
    <scope>NUCLEOTIDE SEQUENCE [LARGE SCALE GENOMIC DNA]</scope>
    <source>
        <strain evidence="3">cv. DH-PKW</strain>
        <tissue evidence="2">Leaves</tissue>
    </source>
</reference>
<feature type="transmembrane region" description="Helical" evidence="1">
    <location>
        <begin position="55"/>
        <end position="77"/>
    </location>
</feature>
<dbReference type="Pfam" id="PF12056">
    <property type="entry name" value="DUF3537"/>
    <property type="match status" value="1"/>
</dbReference>
<sequence length="104" mass="11573">MAGGGVVMEVTTSSSTEPLLSSRASYAHSLSNVDDELKSFRSCLRWICIDQFDSLFILLGIFISIISHFVLSCAFTHCEYDVMVQLFLTSVAFSSSSRWTLTIF</sequence>
<comment type="caution">
    <text evidence="2">The sequence shown here is derived from an EMBL/GenBank/DDBJ whole genome shotgun (WGS) entry which is preliminary data.</text>
</comment>
<name>A0A4S8KFK7_MUSBA</name>
<protein>
    <submittedName>
        <fullName evidence="2">Uncharacterized protein</fullName>
    </submittedName>
</protein>
<dbReference type="Proteomes" id="UP000317650">
    <property type="component" value="Chromosome 4"/>
</dbReference>
<gene>
    <name evidence="2" type="ORF">C4D60_Mb04t28880</name>
</gene>
<dbReference type="AlphaFoldDB" id="A0A4S8KFK7"/>
<keyword evidence="1" id="KW-0812">Transmembrane</keyword>
<keyword evidence="1" id="KW-1133">Transmembrane helix</keyword>
<keyword evidence="3" id="KW-1185">Reference proteome</keyword>
<evidence type="ECO:0000313" key="2">
    <source>
        <dbReference type="EMBL" id="THU74013.1"/>
    </source>
</evidence>
<dbReference type="InterPro" id="IPR021924">
    <property type="entry name" value="DUF3537"/>
</dbReference>
<evidence type="ECO:0000256" key="1">
    <source>
        <dbReference type="SAM" id="Phobius"/>
    </source>
</evidence>
<evidence type="ECO:0000313" key="3">
    <source>
        <dbReference type="Proteomes" id="UP000317650"/>
    </source>
</evidence>